<proteinExistence type="predicted"/>
<name>A0ABQ5Q7K9_9BACT</name>
<accession>A0ABQ5Q7K9</accession>
<keyword evidence="4" id="KW-1185">Reference proteome</keyword>
<evidence type="ECO:0000313" key="3">
    <source>
        <dbReference type="EMBL" id="GLH70456.1"/>
    </source>
</evidence>
<evidence type="ECO:0000256" key="2">
    <source>
        <dbReference type="SAM" id="SignalP"/>
    </source>
</evidence>
<gene>
    <name evidence="3" type="ORF">GETHPA_19890</name>
</gene>
<feature type="chain" id="PRO_5045675882" evidence="2">
    <location>
        <begin position="21"/>
        <end position="235"/>
    </location>
</feature>
<evidence type="ECO:0000256" key="1">
    <source>
        <dbReference type="SAM" id="MobiDB-lite"/>
    </source>
</evidence>
<dbReference type="EMBL" id="BSDD01000003">
    <property type="protein sequence ID" value="GLH70456.1"/>
    <property type="molecule type" value="Genomic_DNA"/>
</dbReference>
<dbReference type="Proteomes" id="UP001165089">
    <property type="component" value="Unassembled WGS sequence"/>
</dbReference>
<keyword evidence="2" id="KW-0732">Signal</keyword>
<feature type="region of interest" description="Disordered" evidence="1">
    <location>
        <begin position="78"/>
        <end position="99"/>
    </location>
</feature>
<comment type="caution">
    <text evidence="3">The sequence shown here is derived from an EMBL/GenBank/DDBJ whole genome shotgun (WGS) entry which is preliminary data.</text>
</comment>
<evidence type="ECO:0000313" key="4">
    <source>
        <dbReference type="Proteomes" id="UP001165089"/>
    </source>
</evidence>
<reference evidence="3 4" key="1">
    <citation type="journal article" date="2023" name="Antonie Van Leeuwenhoek">
        <title>Mesoterricola silvestris gen. nov., sp. nov., Mesoterricola sediminis sp. nov., Geothrix oryzae sp. nov., Geothrix edaphica sp. nov., Geothrix rubra sp. nov., and Geothrix limicola sp. nov., six novel members of Acidobacteriota isolated from soils.</title>
        <authorList>
            <person name="Itoh H."/>
            <person name="Sugisawa Y."/>
            <person name="Mise K."/>
            <person name="Xu Z."/>
            <person name="Kuniyasu M."/>
            <person name="Ushijima N."/>
            <person name="Kawano K."/>
            <person name="Kobayashi E."/>
            <person name="Shiratori Y."/>
            <person name="Masuda Y."/>
            <person name="Senoo K."/>
        </authorList>
    </citation>
    <scope>NUCLEOTIDE SEQUENCE [LARGE SCALE GENOMIC DNA]</scope>
    <source>
        <strain evidence="3 4">Red803</strain>
    </source>
</reference>
<feature type="signal peptide" evidence="2">
    <location>
        <begin position="1"/>
        <end position="20"/>
    </location>
</feature>
<dbReference type="RefSeq" id="WP_285725235.1">
    <property type="nucleotide sequence ID" value="NZ_BSDD01000003.1"/>
</dbReference>
<protein>
    <submittedName>
        <fullName evidence="3">Uncharacterized protein</fullName>
    </submittedName>
</protein>
<organism evidence="3 4">
    <name type="scientific">Geothrix rubra</name>
    <dbReference type="NCBI Taxonomy" id="2927977"/>
    <lineage>
        <taxon>Bacteria</taxon>
        <taxon>Pseudomonadati</taxon>
        <taxon>Acidobacteriota</taxon>
        <taxon>Holophagae</taxon>
        <taxon>Holophagales</taxon>
        <taxon>Holophagaceae</taxon>
        <taxon>Geothrix</taxon>
    </lineage>
</organism>
<sequence length="235" mass="26197">MRPRLIVPCLALFCVPVLRADGLSDLRAALKALPAHETVRAKVEHDSLEREENGVTRSHRVTLVEDGPEGVKILEDTGGPAHAGRGGEHGKVPGTDTTEGFRGELRAQEELLEMLEKARLLEDRMDSFDGKPARRLRLALNLDLDKEAQGYIKRFDQDLVVWLDPQNLPLALDLKMEVRARAMLFFSVRTGIRVHERFQRCKDRLLTAEARTEVEGVAVGKAFGGTETTRCSLVP</sequence>